<evidence type="ECO:0000256" key="4">
    <source>
        <dbReference type="ARBA" id="ARBA00022825"/>
    </source>
</evidence>
<sequence length="1183" mass="130417">MSRYLSLLVLIFLLLSIVSSINISISTGRSGSMIDSKIHPNLLSRLSTMSDRDTVDIVIRLKPLPEHIEKNIKGNYELAKDTLKIWSKLTQSKVVKFIVENGGIVLNRFWIDNVIVAKVKPELIMKIASLDNVIWIFENFEIKIPRIESTIVINNTQIVVSWGILRIQAPDAWSLGYTGEGVRIAVLDTGVDITHPALAGKMLSVIPGDPYYPGGWMEFDSYGNPVLSTPHDTDGHGTHCSGIALGGDTSNILIGVAPGAILMHGLVLPGGIGTFAQVIAGMEWSVEPYYLDNAGNKIYTNLPAHVVSMSWGAYNYYGNELLPAVKNMLIMNIIPVAAIGNGGPGTTDNPGNIWGVFGIGATDIYDNVAWFSGGAVVYWPNPPVDWPFYDTYPSVYVKPDFSAPGVFIVSSVPGGWYEAWSGTSMATPHVAGIVALILQVTDWLYYSYPDTPETVYEILVNTSIDYGDPGQDIRYGWGLVNAYNAVLKAEEFVKTTGVEGYVKDSESGEPVTWAKIYVEETNKWYSVRKYGYFKIPLDPGVYNLTFTAWGYYNKTIEVEVKSDNNAYTYLEVYLDRLPHGYVKGIVMGSDGVVLAGAIITVLGTPVTVKTDQYGSFRIWLPEGSYEIVISAPGYSSTTVSVSVSQSEEVDLGVIVLIRIPRVAVMWDYAGSFTIFINNLGYYAKSYNNLSELNIDLATGFYDAVIYSGDYGVPFPEYSDFIKFLEIVDSLKIGVIFMDSWGDFGYGIKVLNRYIGDPAYIGYGWGWGPVFIKVNAKHPIFHGYRVGDYIMINWAWDADFSWFQNFTGIVLGDVYTISNGGFQYWGSAIGVKVLKSGAKWILLSSFAITSWNTPRTFTYDYWIILINSINYAISKPLKIELENPYLHVGDTAVLNISEGEPFTEICIFLDDVNIGNVTLNERGRATFRFKIPLIPGGEHVISAVSVDEKYYGFTSLYVLPKLVVSPSEIVAPGSISIEVTGLQSYQMFHIYLGSNLLTTLRANESGAHSDLLYIPLFNTGNYSIKLVDYSTLETLYNISVNIVSKLDELENSIKKLNGTVNELNLQLIAVIGDIAILKNNTNLLAVKLDQLNITMINITDLLAAKLNQLNGTVIAIIGDIAILRNDTNLLAVKLDQLNTNVNNLTNRVDSVSETSARSQVLGTVSLALALIALIGVIVRLFIKS</sequence>
<keyword evidence="2 5" id="KW-0645">Protease</keyword>
<dbReference type="AlphaFoldDB" id="A0A7C4H8W2"/>
<accession>A0A7C4H8W2</accession>
<dbReference type="InterPro" id="IPR008969">
    <property type="entry name" value="CarboxyPept-like_regulatory"/>
</dbReference>
<dbReference type="EMBL" id="DTBJ01000018">
    <property type="protein sequence ID" value="HGM58463.1"/>
    <property type="molecule type" value="Genomic_DNA"/>
</dbReference>
<evidence type="ECO:0000313" key="8">
    <source>
        <dbReference type="EMBL" id="HGM58463.1"/>
    </source>
</evidence>
<reference evidence="8" key="1">
    <citation type="journal article" date="2020" name="mSystems">
        <title>Genome- and Community-Level Interaction Insights into Carbon Utilization and Element Cycling Functions of Hydrothermarchaeota in Hydrothermal Sediment.</title>
        <authorList>
            <person name="Zhou Z."/>
            <person name="Liu Y."/>
            <person name="Xu W."/>
            <person name="Pan J."/>
            <person name="Luo Z.H."/>
            <person name="Li M."/>
        </authorList>
    </citation>
    <scope>NUCLEOTIDE SEQUENCE [LARGE SCALE GENOMIC DNA]</scope>
    <source>
        <strain evidence="8">SpSt-642</strain>
    </source>
</reference>
<dbReference type="SUPFAM" id="SSF49464">
    <property type="entry name" value="Carboxypeptidase regulatory domain-like"/>
    <property type="match status" value="2"/>
</dbReference>
<dbReference type="Gene3D" id="3.40.50.200">
    <property type="entry name" value="Peptidase S8/S53 domain"/>
    <property type="match status" value="1"/>
</dbReference>
<dbReference type="InterPro" id="IPR000209">
    <property type="entry name" value="Peptidase_S8/S53_dom"/>
</dbReference>
<evidence type="ECO:0000256" key="6">
    <source>
        <dbReference type="SAM" id="Phobius"/>
    </source>
</evidence>
<dbReference type="Pfam" id="PF00082">
    <property type="entry name" value="Peptidase_S8"/>
    <property type="match status" value="1"/>
</dbReference>
<keyword evidence="6" id="KW-1133">Transmembrane helix</keyword>
<dbReference type="PRINTS" id="PR00723">
    <property type="entry name" value="SUBTILISIN"/>
</dbReference>
<dbReference type="InterPro" id="IPR015500">
    <property type="entry name" value="Peptidase_S8_subtilisin-rel"/>
</dbReference>
<protein>
    <recommendedName>
        <fullName evidence="7">Peptidase S8/S53 domain-containing protein</fullName>
    </recommendedName>
</protein>
<dbReference type="PANTHER" id="PTHR43806:SF11">
    <property type="entry name" value="CEREVISIN-RELATED"/>
    <property type="match status" value="1"/>
</dbReference>
<evidence type="ECO:0000256" key="5">
    <source>
        <dbReference type="RuleBase" id="RU003355"/>
    </source>
</evidence>
<dbReference type="InterPro" id="IPR023827">
    <property type="entry name" value="Peptidase_S8_Asp-AS"/>
</dbReference>
<evidence type="ECO:0000259" key="7">
    <source>
        <dbReference type="Pfam" id="PF00082"/>
    </source>
</evidence>
<keyword evidence="6" id="KW-0472">Membrane</keyword>
<dbReference type="PROSITE" id="PS51892">
    <property type="entry name" value="SUBTILASE"/>
    <property type="match status" value="1"/>
</dbReference>
<keyword evidence="3 5" id="KW-0378">Hydrolase</keyword>
<evidence type="ECO:0000256" key="2">
    <source>
        <dbReference type="ARBA" id="ARBA00022670"/>
    </source>
</evidence>
<comment type="similarity">
    <text evidence="1 5">Belongs to the peptidase S8 family.</text>
</comment>
<gene>
    <name evidence="8" type="ORF">ENU14_02605</name>
</gene>
<comment type="caution">
    <text evidence="8">The sequence shown here is derived from an EMBL/GenBank/DDBJ whole genome shotgun (WGS) entry which is preliminary data.</text>
</comment>
<dbReference type="InterPro" id="IPR036852">
    <property type="entry name" value="Peptidase_S8/S53_dom_sf"/>
</dbReference>
<proteinExistence type="inferred from homology"/>
<keyword evidence="4 5" id="KW-0720">Serine protease</keyword>
<dbReference type="InterPro" id="IPR023828">
    <property type="entry name" value="Peptidase_S8_Ser-AS"/>
</dbReference>
<feature type="domain" description="Peptidase S8/S53" evidence="7">
    <location>
        <begin position="179"/>
        <end position="478"/>
    </location>
</feature>
<feature type="transmembrane region" description="Helical" evidence="6">
    <location>
        <begin position="1159"/>
        <end position="1181"/>
    </location>
</feature>
<dbReference type="GO" id="GO:0006508">
    <property type="term" value="P:proteolysis"/>
    <property type="evidence" value="ECO:0007669"/>
    <property type="project" value="UniProtKB-KW"/>
</dbReference>
<dbReference type="Pfam" id="PF13620">
    <property type="entry name" value="CarboxypepD_reg"/>
    <property type="match status" value="1"/>
</dbReference>
<dbReference type="SUPFAM" id="SSF52743">
    <property type="entry name" value="Subtilisin-like"/>
    <property type="match status" value="1"/>
</dbReference>
<dbReference type="Pfam" id="PF13715">
    <property type="entry name" value="CarbopepD_reg_2"/>
    <property type="match status" value="1"/>
</dbReference>
<dbReference type="PROSITE" id="PS00136">
    <property type="entry name" value="SUBTILASE_ASP"/>
    <property type="match status" value="1"/>
</dbReference>
<dbReference type="PANTHER" id="PTHR43806">
    <property type="entry name" value="PEPTIDASE S8"/>
    <property type="match status" value="1"/>
</dbReference>
<evidence type="ECO:0000256" key="3">
    <source>
        <dbReference type="ARBA" id="ARBA00022801"/>
    </source>
</evidence>
<organism evidence="8">
    <name type="scientific">Staphylothermus marinus</name>
    <dbReference type="NCBI Taxonomy" id="2280"/>
    <lineage>
        <taxon>Archaea</taxon>
        <taxon>Thermoproteota</taxon>
        <taxon>Thermoprotei</taxon>
        <taxon>Desulfurococcales</taxon>
        <taxon>Desulfurococcaceae</taxon>
        <taxon>Staphylothermus</taxon>
    </lineage>
</organism>
<dbReference type="PROSITE" id="PS00138">
    <property type="entry name" value="SUBTILASE_SER"/>
    <property type="match status" value="1"/>
</dbReference>
<dbReference type="PROSITE" id="PS00137">
    <property type="entry name" value="SUBTILASE_HIS"/>
    <property type="match status" value="1"/>
</dbReference>
<dbReference type="InterPro" id="IPR050131">
    <property type="entry name" value="Peptidase_S8_subtilisin-like"/>
</dbReference>
<dbReference type="GO" id="GO:0004252">
    <property type="term" value="F:serine-type endopeptidase activity"/>
    <property type="evidence" value="ECO:0007669"/>
    <property type="project" value="InterPro"/>
</dbReference>
<keyword evidence="6" id="KW-0812">Transmembrane</keyword>
<evidence type="ECO:0000256" key="1">
    <source>
        <dbReference type="ARBA" id="ARBA00011073"/>
    </source>
</evidence>
<name>A0A7C4H8W2_STAMA</name>
<dbReference type="Gene3D" id="2.60.40.1120">
    <property type="entry name" value="Carboxypeptidase-like, regulatory domain"/>
    <property type="match status" value="2"/>
</dbReference>
<dbReference type="InterPro" id="IPR022398">
    <property type="entry name" value="Peptidase_S8_His-AS"/>
</dbReference>